<comment type="catalytic activity">
    <reaction evidence="1 9">
        <text>adenosine 3',5'-bisphosphate + H2O = AMP + phosphate</text>
        <dbReference type="Rhea" id="RHEA:10040"/>
        <dbReference type="ChEBI" id="CHEBI:15377"/>
        <dbReference type="ChEBI" id="CHEBI:43474"/>
        <dbReference type="ChEBI" id="CHEBI:58343"/>
        <dbReference type="ChEBI" id="CHEBI:456215"/>
        <dbReference type="EC" id="3.1.3.7"/>
    </reaction>
</comment>
<feature type="binding site" evidence="9">
    <location>
        <position position="89"/>
    </location>
    <ligand>
        <name>Mg(2+)</name>
        <dbReference type="ChEBI" id="CHEBI:18420"/>
        <label>1</label>
    </ligand>
</feature>
<dbReference type="Gene3D" id="3.40.190.80">
    <property type="match status" value="1"/>
</dbReference>
<keyword evidence="7 9" id="KW-0460">Magnesium</keyword>
<name>A0ABW4IB27_9SPHI</name>
<dbReference type="NCBIfam" id="TIGR01331">
    <property type="entry name" value="bisphos_cysQ"/>
    <property type="match status" value="1"/>
</dbReference>
<comment type="cofactor">
    <cofactor evidence="9">
        <name>Mg(2+)</name>
        <dbReference type="ChEBI" id="CHEBI:18420"/>
    </cofactor>
</comment>
<evidence type="ECO:0000256" key="7">
    <source>
        <dbReference type="ARBA" id="ARBA00022842"/>
    </source>
</evidence>
<dbReference type="HAMAP" id="MF_02095">
    <property type="entry name" value="CysQ"/>
    <property type="match status" value="1"/>
</dbReference>
<feature type="binding site" evidence="9">
    <location>
        <position position="89"/>
    </location>
    <ligand>
        <name>Mg(2+)</name>
        <dbReference type="ChEBI" id="CHEBI:18420"/>
        <label>2</label>
    </ligand>
</feature>
<feature type="binding site" evidence="9">
    <location>
        <position position="69"/>
    </location>
    <ligand>
        <name>substrate</name>
    </ligand>
</feature>
<dbReference type="InterPro" id="IPR006240">
    <property type="entry name" value="CysQ"/>
</dbReference>
<evidence type="ECO:0000256" key="5">
    <source>
        <dbReference type="ARBA" id="ARBA00022723"/>
    </source>
</evidence>
<evidence type="ECO:0000256" key="4">
    <source>
        <dbReference type="ARBA" id="ARBA00022519"/>
    </source>
</evidence>
<dbReference type="CDD" id="cd01638">
    <property type="entry name" value="CysQ"/>
    <property type="match status" value="1"/>
</dbReference>
<dbReference type="EMBL" id="JBHUDG010000003">
    <property type="protein sequence ID" value="MFD1629179.1"/>
    <property type="molecule type" value="Genomic_DNA"/>
</dbReference>
<dbReference type="InterPro" id="IPR050725">
    <property type="entry name" value="CysQ/Inositol_MonoPase"/>
</dbReference>
<feature type="binding site" evidence="9">
    <location>
        <begin position="91"/>
        <end position="94"/>
    </location>
    <ligand>
        <name>substrate</name>
    </ligand>
</feature>
<dbReference type="PANTHER" id="PTHR43028:SF5">
    <property type="entry name" value="3'(2'),5'-BISPHOSPHATE NUCLEOTIDASE 1"/>
    <property type="match status" value="1"/>
</dbReference>
<dbReference type="PROSITE" id="PS00630">
    <property type="entry name" value="IMP_2"/>
    <property type="match status" value="1"/>
</dbReference>
<proteinExistence type="inferred from homology"/>
<dbReference type="SUPFAM" id="SSF56655">
    <property type="entry name" value="Carbohydrate phosphatase"/>
    <property type="match status" value="1"/>
</dbReference>
<comment type="caution">
    <text evidence="10">The sequence shown here is derived from an EMBL/GenBank/DDBJ whole genome shotgun (WGS) entry which is preliminary data.</text>
</comment>
<feature type="binding site" evidence="9">
    <location>
        <position position="91"/>
    </location>
    <ligand>
        <name>Mg(2+)</name>
        <dbReference type="ChEBI" id="CHEBI:18420"/>
        <label>1</label>
    </ligand>
</feature>
<protein>
    <recommendedName>
        <fullName evidence="9">3'(2'),5'-bisphosphate nucleotidase CysQ</fullName>
        <ecNumber evidence="9">3.1.3.7</ecNumber>
    </recommendedName>
    <alternativeName>
        <fullName evidence="9">3'(2'),5-bisphosphonucleoside 3'(2')-phosphohydrolase</fullName>
    </alternativeName>
    <alternativeName>
        <fullName evidence="9">3'-phosphoadenosine 5'-phosphate phosphatase</fullName>
        <shortName evidence="9">PAP phosphatase</shortName>
    </alternativeName>
</protein>
<accession>A0ABW4IB27</accession>
<feature type="binding site" evidence="9">
    <location>
        <position position="69"/>
    </location>
    <ligand>
        <name>Mg(2+)</name>
        <dbReference type="ChEBI" id="CHEBI:18420"/>
        <label>1</label>
    </ligand>
</feature>
<feature type="binding site" evidence="9">
    <location>
        <position position="213"/>
    </location>
    <ligand>
        <name>substrate</name>
    </ligand>
</feature>
<feature type="binding site" evidence="9">
    <location>
        <position position="213"/>
    </location>
    <ligand>
        <name>Mg(2+)</name>
        <dbReference type="ChEBI" id="CHEBI:18420"/>
        <label>2</label>
    </ligand>
</feature>
<dbReference type="PANTHER" id="PTHR43028">
    <property type="entry name" value="3'(2'),5'-BISPHOSPHATE NUCLEOTIDASE 1"/>
    <property type="match status" value="1"/>
</dbReference>
<evidence type="ECO:0000256" key="3">
    <source>
        <dbReference type="ARBA" id="ARBA00022475"/>
    </source>
</evidence>
<gene>
    <name evidence="9 10" type="primary">cysQ</name>
    <name evidence="10" type="ORF">ACFSAH_04775</name>
</gene>
<organism evidence="10 11">
    <name type="scientific">Pseudopedobacter beijingensis</name>
    <dbReference type="NCBI Taxonomy" id="1207056"/>
    <lineage>
        <taxon>Bacteria</taxon>
        <taxon>Pseudomonadati</taxon>
        <taxon>Bacteroidota</taxon>
        <taxon>Sphingobacteriia</taxon>
        <taxon>Sphingobacteriales</taxon>
        <taxon>Sphingobacteriaceae</taxon>
        <taxon>Pseudopedobacter</taxon>
    </lineage>
</organism>
<keyword evidence="6 9" id="KW-0378">Hydrolase</keyword>
<comment type="similarity">
    <text evidence="2 9">Belongs to the inositol monophosphatase superfamily. CysQ family.</text>
</comment>
<evidence type="ECO:0000256" key="6">
    <source>
        <dbReference type="ARBA" id="ARBA00022801"/>
    </source>
</evidence>
<dbReference type="InterPro" id="IPR020550">
    <property type="entry name" value="Inositol_monophosphatase_CS"/>
</dbReference>
<keyword evidence="11" id="KW-1185">Reference proteome</keyword>
<dbReference type="GO" id="GO:0008441">
    <property type="term" value="F:3'(2'),5'-bisphosphate nucleotidase activity"/>
    <property type="evidence" value="ECO:0007669"/>
    <property type="project" value="UniProtKB-EC"/>
</dbReference>
<dbReference type="EC" id="3.1.3.7" evidence="9"/>
<dbReference type="Gene3D" id="3.30.540.10">
    <property type="entry name" value="Fructose-1,6-Bisphosphatase, subunit A, domain 1"/>
    <property type="match status" value="1"/>
</dbReference>
<dbReference type="InterPro" id="IPR020583">
    <property type="entry name" value="Inositol_monoP_metal-BS"/>
</dbReference>
<keyword evidence="8 9" id="KW-0472">Membrane</keyword>
<comment type="function">
    <text evidence="9">Converts adenosine-3',5'-bisphosphate (PAP) to AMP.</text>
</comment>
<evidence type="ECO:0000256" key="9">
    <source>
        <dbReference type="HAMAP-Rule" id="MF_02095"/>
    </source>
</evidence>
<dbReference type="RefSeq" id="WP_379661559.1">
    <property type="nucleotide sequence ID" value="NZ_JBHUDG010000003.1"/>
</dbReference>
<keyword evidence="3 9" id="KW-1003">Cell membrane</keyword>
<comment type="subcellular location">
    <subcellularLocation>
        <location evidence="9">Cell membrane</location>
        <topology evidence="9">Peripheral membrane protein</topology>
        <orientation evidence="9">Cytoplasmic side</orientation>
    </subcellularLocation>
</comment>
<dbReference type="Pfam" id="PF00459">
    <property type="entry name" value="Inositol_P"/>
    <property type="match status" value="1"/>
</dbReference>
<dbReference type="Proteomes" id="UP001597118">
    <property type="component" value="Unassembled WGS sequence"/>
</dbReference>
<evidence type="ECO:0000256" key="2">
    <source>
        <dbReference type="ARBA" id="ARBA00005289"/>
    </source>
</evidence>
<evidence type="ECO:0000256" key="8">
    <source>
        <dbReference type="ARBA" id="ARBA00023136"/>
    </source>
</evidence>
<dbReference type="PRINTS" id="PR00377">
    <property type="entry name" value="IMPHPHTASES"/>
</dbReference>
<evidence type="ECO:0000313" key="11">
    <source>
        <dbReference type="Proteomes" id="UP001597118"/>
    </source>
</evidence>
<evidence type="ECO:0000256" key="1">
    <source>
        <dbReference type="ARBA" id="ARBA00001625"/>
    </source>
</evidence>
<reference evidence="11" key="1">
    <citation type="journal article" date="2019" name="Int. J. Syst. Evol. Microbiol.">
        <title>The Global Catalogue of Microorganisms (GCM) 10K type strain sequencing project: providing services to taxonomists for standard genome sequencing and annotation.</title>
        <authorList>
            <consortium name="The Broad Institute Genomics Platform"/>
            <consortium name="The Broad Institute Genome Sequencing Center for Infectious Disease"/>
            <person name="Wu L."/>
            <person name="Ma J."/>
        </authorList>
    </citation>
    <scope>NUCLEOTIDE SEQUENCE [LARGE SCALE GENOMIC DNA]</scope>
    <source>
        <strain evidence="11">CCUG 53762</strain>
    </source>
</reference>
<dbReference type="PROSITE" id="PS00629">
    <property type="entry name" value="IMP_1"/>
    <property type="match status" value="1"/>
</dbReference>
<keyword evidence="5 9" id="KW-0479">Metal-binding</keyword>
<keyword evidence="4" id="KW-0997">Cell inner membrane</keyword>
<sequence>MIKINITELLEIAKEAGKGILDIYNKPLEELEISLKADSSPLTIADKISHDIIVNGLEKLFPFIPILSEEGKDIPYDTRKNWEYYWCIDPLDGTKEFINKNGEFTVNIALIHNNIPVLGIIYLPVVNTIYYGSSETGSWKISKEKPERLEADIHATEWISIGSRSHASTEEAGLLSKYPVVRSVSAGSSLKFCMIAEGKAHIYYRHGPTMEWDTAAGHAIAINSGANVTHLDGSEFTYNKPSLLNQSFLCKI</sequence>
<dbReference type="InterPro" id="IPR000760">
    <property type="entry name" value="Inositol_monophosphatase-like"/>
</dbReference>
<feature type="binding site" evidence="9">
    <location>
        <position position="92"/>
    </location>
    <ligand>
        <name>Mg(2+)</name>
        <dbReference type="ChEBI" id="CHEBI:18420"/>
        <label>2</label>
    </ligand>
</feature>
<evidence type="ECO:0000313" key="10">
    <source>
        <dbReference type="EMBL" id="MFD1629179.1"/>
    </source>
</evidence>